<keyword evidence="1" id="KW-0479">Metal-binding</keyword>
<gene>
    <name evidence="9" type="ORF">AVEN_43591_1</name>
</gene>
<dbReference type="PROSITE" id="PS50157">
    <property type="entry name" value="ZINC_FINGER_C2H2_2"/>
    <property type="match status" value="2"/>
</dbReference>
<dbReference type="Pfam" id="PF00096">
    <property type="entry name" value="zf-C2H2"/>
    <property type="match status" value="2"/>
</dbReference>
<evidence type="ECO:0000256" key="2">
    <source>
        <dbReference type="ARBA" id="ARBA00022833"/>
    </source>
</evidence>
<dbReference type="GO" id="GO:0008270">
    <property type="term" value="F:zinc ion binding"/>
    <property type="evidence" value="ECO:0007669"/>
    <property type="project" value="UniProtKB-KW"/>
</dbReference>
<evidence type="ECO:0000256" key="1">
    <source>
        <dbReference type="ARBA" id="ARBA00022723"/>
    </source>
</evidence>
<evidence type="ECO:0000256" key="3">
    <source>
        <dbReference type="ARBA" id="ARBA00023015"/>
    </source>
</evidence>
<dbReference type="Gene3D" id="3.30.160.60">
    <property type="entry name" value="Classic Zinc Finger"/>
    <property type="match status" value="1"/>
</dbReference>
<comment type="caution">
    <text evidence="9">The sequence shown here is derived from an EMBL/GenBank/DDBJ whole genome shotgun (WGS) entry which is preliminary data.</text>
</comment>
<dbReference type="EMBL" id="BGPR01000621">
    <property type="protein sequence ID" value="GBM28881.1"/>
    <property type="molecule type" value="Genomic_DNA"/>
</dbReference>
<dbReference type="Proteomes" id="UP000499080">
    <property type="component" value="Unassembled WGS sequence"/>
</dbReference>
<keyword evidence="3" id="KW-0805">Transcription regulation</keyword>
<evidence type="ECO:0000313" key="10">
    <source>
        <dbReference type="Proteomes" id="UP000499080"/>
    </source>
</evidence>
<dbReference type="SUPFAM" id="SSF57667">
    <property type="entry name" value="beta-beta-alpha zinc fingers"/>
    <property type="match status" value="1"/>
</dbReference>
<accession>A0A4Y2EJA1</accession>
<evidence type="ECO:0000256" key="6">
    <source>
        <dbReference type="PROSITE-ProRule" id="PRU00042"/>
    </source>
</evidence>
<keyword evidence="2" id="KW-0862">Zinc</keyword>
<reference evidence="9 10" key="1">
    <citation type="journal article" date="2019" name="Sci. Rep.">
        <title>Orb-weaving spider Araneus ventricosus genome elucidates the spidroin gene catalogue.</title>
        <authorList>
            <person name="Kono N."/>
            <person name="Nakamura H."/>
            <person name="Ohtoshi R."/>
            <person name="Moran D.A.P."/>
            <person name="Shinohara A."/>
            <person name="Yoshida Y."/>
            <person name="Fujiwara M."/>
            <person name="Mori M."/>
            <person name="Tomita M."/>
            <person name="Arakawa K."/>
        </authorList>
    </citation>
    <scope>NUCLEOTIDE SEQUENCE [LARGE SCALE GENOMIC DNA]</scope>
</reference>
<protein>
    <recommendedName>
        <fullName evidence="8">C2H2-type domain-containing protein</fullName>
    </recommendedName>
</protein>
<dbReference type="PANTHER" id="PTHR47660">
    <property type="entry name" value="TRANSCRIPTION FACTOR WITH C2H2 AND ZN(2)-CYS(6) DNA BINDING DOMAIN (EUROFUNG)-RELATED-RELATED"/>
    <property type="match status" value="1"/>
</dbReference>
<dbReference type="OrthoDB" id="6601286at2759"/>
<feature type="domain" description="C2H2-type" evidence="8">
    <location>
        <begin position="71"/>
        <end position="98"/>
    </location>
</feature>
<dbReference type="InterPro" id="IPR036236">
    <property type="entry name" value="Znf_C2H2_sf"/>
</dbReference>
<dbReference type="AlphaFoldDB" id="A0A4Y2EJA1"/>
<keyword evidence="5" id="KW-0539">Nucleus</keyword>
<dbReference type="InterPro" id="IPR013087">
    <property type="entry name" value="Znf_C2H2_type"/>
</dbReference>
<feature type="compositionally biased region" description="Basic and acidic residues" evidence="7">
    <location>
        <begin position="121"/>
        <end position="132"/>
    </location>
</feature>
<keyword evidence="4" id="KW-0804">Transcription</keyword>
<keyword evidence="6" id="KW-0863">Zinc-finger</keyword>
<keyword evidence="10" id="KW-1185">Reference proteome</keyword>
<organism evidence="9 10">
    <name type="scientific">Araneus ventricosus</name>
    <name type="common">Orbweaver spider</name>
    <name type="synonym">Epeira ventricosa</name>
    <dbReference type="NCBI Taxonomy" id="182803"/>
    <lineage>
        <taxon>Eukaryota</taxon>
        <taxon>Metazoa</taxon>
        <taxon>Ecdysozoa</taxon>
        <taxon>Arthropoda</taxon>
        <taxon>Chelicerata</taxon>
        <taxon>Arachnida</taxon>
        <taxon>Araneae</taxon>
        <taxon>Araneomorphae</taxon>
        <taxon>Entelegynae</taxon>
        <taxon>Araneoidea</taxon>
        <taxon>Araneidae</taxon>
        <taxon>Araneus</taxon>
    </lineage>
</organism>
<sequence length="132" mass="15221">MASTEATLQNSSLPLQVLTIPDWGYITVDQLDSPSEDDDNKLYSCMLCDETFTLPSSLKKHERLRHENIYHSCFKCKRTFKNIDGLKRHIVLHNVDNDGNSRNKRQRRSSSPQEGHYGLRLGDENPEPHLLL</sequence>
<evidence type="ECO:0000313" key="9">
    <source>
        <dbReference type="EMBL" id="GBM28881.1"/>
    </source>
</evidence>
<evidence type="ECO:0000256" key="7">
    <source>
        <dbReference type="SAM" id="MobiDB-lite"/>
    </source>
</evidence>
<name>A0A4Y2EJA1_ARAVE</name>
<feature type="domain" description="C2H2-type" evidence="8">
    <location>
        <begin position="43"/>
        <end position="66"/>
    </location>
</feature>
<evidence type="ECO:0000259" key="8">
    <source>
        <dbReference type="PROSITE" id="PS50157"/>
    </source>
</evidence>
<dbReference type="SMART" id="SM00355">
    <property type="entry name" value="ZnF_C2H2"/>
    <property type="match status" value="2"/>
</dbReference>
<evidence type="ECO:0000256" key="5">
    <source>
        <dbReference type="ARBA" id="ARBA00023242"/>
    </source>
</evidence>
<proteinExistence type="predicted"/>
<feature type="region of interest" description="Disordered" evidence="7">
    <location>
        <begin position="94"/>
        <end position="132"/>
    </location>
</feature>
<evidence type="ECO:0000256" key="4">
    <source>
        <dbReference type="ARBA" id="ARBA00023163"/>
    </source>
</evidence>
<dbReference type="PANTHER" id="PTHR47660:SF3">
    <property type="entry name" value="FINGER DOMAIN PROTEIN, PUTATIVE (AFU_ORTHOLOGUE AFUA_4G03310)-RELATED"/>
    <property type="match status" value="1"/>
</dbReference>
<dbReference type="PROSITE" id="PS00028">
    <property type="entry name" value="ZINC_FINGER_C2H2_1"/>
    <property type="match status" value="2"/>
</dbReference>